<dbReference type="AlphaFoldDB" id="A0A8J2LFX2"/>
<dbReference type="Proteomes" id="UP000708208">
    <property type="component" value="Unassembled WGS sequence"/>
</dbReference>
<name>A0A8J2LFX2_9HEXA</name>
<gene>
    <name evidence="1" type="ORF">AFUS01_LOCUS32232</name>
</gene>
<protein>
    <submittedName>
        <fullName evidence="1">Uncharacterized protein</fullName>
    </submittedName>
</protein>
<comment type="caution">
    <text evidence="1">The sequence shown here is derived from an EMBL/GenBank/DDBJ whole genome shotgun (WGS) entry which is preliminary data.</text>
</comment>
<organism evidence="1 2">
    <name type="scientific">Allacma fusca</name>
    <dbReference type="NCBI Taxonomy" id="39272"/>
    <lineage>
        <taxon>Eukaryota</taxon>
        <taxon>Metazoa</taxon>
        <taxon>Ecdysozoa</taxon>
        <taxon>Arthropoda</taxon>
        <taxon>Hexapoda</taxon>
        <taxon>Collembola</taxon>
        <taxon>Symphypleona</taxon>
        <taxon>Sminthuridae</taxon>
        <taxon>Allacma</taxon>
    </lineage>
</organism>
<feature type="non-terminal residue" evidence="1">
    <location>
        <position position="191"/>
    </location>
</feature>
<evidence type="ECO:0000313" key="2">
    <source>
        <dbReference type="Proteomes" id="UP000708208"/>
    </source>
</evidence>
<keyword evidence="2" id="KW-1185">Reference proteome</keyword>
<dbReference type="EMBL" id="CAJVCH010524882">
    <property type="protein sequence ID" value="CAG7821929.1"/>
    <property type="molecule type" value="Genomic_DNA"/>
</dbReference>
<feature type="non-terminal residue" evidence="1">
    <location>
        <position position="1"/>
    </location>
</feature>
<proteinExistence type="predicted"/>
<reference evidence="1" key="1">
    <citation type="submission" date="2021-06" db="EMBL/GenBank/DDBJ databases">
        <authorList>
            <person name="Hodson N. C."/>
            <person name="Mongue J. A."/>
            <person name="Jaron S. K."/>
        </authorList>
    </citation>
    <scope>NUCLEOTIDE SEQUENCE</scope>
</reference>
<sequence length="191" mass="21930">SDIMDWVWNPMKPREHPVCYYEPGFHEFPFSFDLSSLEVIVGNFEHKCERGFATIENKLFVTVAPYSGSPGLVTFPHKVNLPNFAKLEQGLKKVAETTCCLKKGNQELVKFALKLNQQGYAFGEEVEFRVEKWQKANTAHLVVREMAVSMVRKITVLVPKMQINIFGVYQETKYKQKLLLDKTILASKSTH</sequence>
<accession>A0A8J2LFX2</accession>
<evidence type="ECO:0000313" key="1">
    <source>
        <dbReference type="EMBL" id="CAG7821929.1"/>
    </source>
</evidence>